<feature type="non-terminal residue" evidence="2">
    <location>
        <position position="1"/>
    </location>
</feature>
<dbReference type="AlphaFoldDB" id="A0A843TIH8"/>
<protein>
    <submittedName>
        <fullName evidence="2">Uncharacterized protein</fullName>
    </submittedName>
</protein>
<evidence type="ECO:0000256" key="1">
    <source>
        <dbReference type="SAM" id="MobiDB-lite"/>
    </source>
</evidence>
<name>A0A843TIH8_COLES</name>
<dbReference type="EMBL" id="NMUH01000079">
    <property type="protein sequence ID" value="MQL70825.1"/>
    <property type="molecule type" value="Genomic_DNA"/>
</dbReference>
<comment type="caution">
    <text evidence="2">The sequence shown here is derived from an EMBL/GenBank/DDBJ whole genome shotgun (WGS) entry which is preliminary data.</text>
</comment>
<evidence type="ECO:0000313" key="3">
    <source>
        <dbReference type="Proteomes" id="UP000652761"/>
    </source>
</evidence>
<keyword evidence="3" id="KW-1185">Reference proteome</keyword>
<evidence type="ECO:0000313" key="2">
    <source>
        <dbReference type="EMBL" id="MQL70825.1"/>
    </source>
</evidence>
<reference evidence="2" key="1">
    <citation type="submission" date="2017-07" db="EMBL/GenBank/DDBJ databases">
        <title>Taro Niue Genome Assembly and Annotation.</title>
        <authorList>
            <person name="Atibalentja N."/>
            <person name="Keating K."/>
            <person name="Fields C.J."/>
        </authorList>
    </citation>
    <scope>NUCLEOTIDE SEQUENCE</scope>
    <source>
        <strain evidence="2">Niue_2</strain>
        <tissue evidence="2">Leaf</tissue>
    </source>
</reference>
<feature type="region of interest" description="Disordered" evidence="1">
    <location>
        <begin position="1"/>
        <end position="26"/>
    </location>
</feature>
<organism evidence="2 3">
    <name type="scientific">Colocasia esculenta</name>
    <name type="common">Wild taro</name>
    <name type="synonym">Arum esculentum</name>
    <dbReference type="NCBI Taxonomy" id="4460"/>
    <lineage>
        <taxon>Eukaryota</taxon>
        <taxon>Viridiplantae</taxon>
        <taxon>Streptophyta</taxon>
        <taxon>Embryophyta</taxon>
        <taxon>Tracheophyta</taxon>
        <taxon>Spermatophyta</taxon>
        <taxon>Magnoliopsida</taxon>
        <taxon>Liliopsida</taxon>
        <taxon>Araceae</taxon>
        <taxon>Aroideae</taxon>
        <taxon>Colocasieae</taxon>
        <taxon>Colocasia</taxon>
    </lineage>
</organism>
<accession>A0A843TIH8</accession>
<proteinExistence type="predicted"/>
<gene>
    <name evidence="2" type="ORF">Taro_003112</name>
</gene>
<dbReference type="Proteomes" id="UP000652761">
    <property type="component" value="Unassembled WGS sequence"/>
</dbReference>
<sequence length="107" mass="11374">PGDSLSPVSPKSSQPKSKTRNPLLRLQPRPCLLPPLAISAGHSAASDLPALARRRPAVGSLQTRWRRTLADAAAAVEPLHSCRPGGGGSSVRRSLYTSYQVSYFRSG</sequence>